<proteinExistence type="predicted"/>
<evidence type="ECO:0000313" key="1">
    <source>
        <dbReference type="EMBL" id="SQI20122.1"/>
    </source>
</evidence>
<reference evidence="1 2" key="1">
    <citation type="submission" date="2018-06" db="EMBL/GenBank/DDBJ databases">
        <authorList>
            <consortium name="Pathogen Informatics"/>
            <person name="Doyle S."/>
        </authorList>
    </citation>
    <scope>NUCLEOTIDE SEQUENCE [LARGE SCALE GENOMIC DNA]</scope>
    <source>
        <strain evidence="1 2">NCTC7307</strain>
    </source>
</reference>
<evidence type="ECO:0000313" key="2">
    <source>
        <dbReference type="Proteomes" id="UP000248731"/>
    </source>
</evidence>
<name>A0A2X4TEW9_SALER</name>
<sequence>MDRATAPPERLLFRLRRQRLQMFQRYHSLNRILADRQTTQINDVCATAELLAQIVNNSTNISAFRAVNFQFKLVTFVANKQQFVDGNRAGFTRYFNTQTSIFVQLFTPDTLAPNTSTESVRYPTKGLQRARKLPGAESHRTLLYDLPIGVRGVSTLSQTGNYAITFI</sequence>
<organism evidence="1 2">
    <name type="scientific">Salmonella enterica subsp. arizonae</name>
    <dbReference type="NCBI Taxonomy" id="59203"/>
    <lineage>
        <taxon>Bacteria</taxon>
        <taxon>Pseudomonadati</taxon>
        <taxon>Pseudomonadota</taxon>
        <taxon>Gammaproteobacteria</taxon>
        <taxon>Enterobacterales</taxon>
        <taxon>Enterobacteriaceae</taxon>
        <taxon>Salmonella</taxon>
    </lineage>
</organism>
<dbReference type="EMBL" id="LS483466">
    <property type="protein sequence ID" value="SQI20122.1"/>
    <property type="molecule type" value="Genomic_DNA"/>
</dbReference>
<accession>A0A2X4TEW9</accession>
<dbReference type="Proteomes" id="UP000248731">
    <property type="component" value="Chromosome 1"/>
</dbReference>
<dbReference type="AlphaFoldDB" id="A0A2X4TEW9"/>
<gene>
    <name evidence="1" type="ORF">NCTC7307_00664</name>
</gene>
<protein>
    <submittedName>
        <fullName evidence="1">Uncharacterized protein</fullName>
    </submittedName>
</protein>
<keyword evidence="2" id="KW-1185">Reference proteome</keyword>